<dbReference type="Pfam" id="PF00295">
    <property type="entry name" value="Glyco_hydro_28"/>
    <property type="match status" value="1"/>
</dbReference>
<sequence>MVQGQPLNVTSFGAVGDGKTDNTLAIQQAINEAAAKNTTLVFPTGHFLSGMIHLKSNLCIQLEQGAIWQATPDLELFPEIRSGADLSQEGGYTMSRRAFIFADEVSNVTLCGQGLIYPSGDHHEAFPMDEKNGAMRPYGLYFRNSKNITIKDLELKSSAFWMLRAYLCDDVTIQNINLFNHANTNNDGIDIVDCHRVKITGCTVDSSDDAICLKSEAPRGTHDVVISDCIVSSTAGYIKLGTGSFGSFKRIAVSNCVLRPTRAKEIIHVLGHAQGITGLSLMSVDGAAIENISFNNIIMEGMLTPIFVRIGNRHKVTHQEYSKSPISPGTIRNIHYHNITASNVGPIPVNITGYPGHYVEGLSISHAKFEYAVAGSKKDLQTPVAENSNWYPYPGMYQTNLPASGMYLRHVKHVWLDHVNFMPAPDDPRPCMHLEDVINFSSQQTTVNHQLLKPEKDLTISDSEAVNF</sequence>
<comment type="similarity">
    <text evidence="1 4">Belongs to the glycosyl hydrolase 28 family.</text>
</comment>
<feature type="domain" description="Rhamnogalacturonase A/B/Epimerase-like pectate lyase" evidence="5">
    <location>
        <begin position="8"/>
        <end position="57"/>
    </location>
</feature>
<evidence type="ECO:0000256" key="4">
    <source>
        <dbReference type="RuleBase" id="RU361169"/>
    </source>
</evidence>
<name>A0ABM7VLM2_9BACT</name>
<keyword evidence="6" id="KW-0614">Plasmid</keyword>
<dbReference type="InterPro" id="IPR011050">
    <property type="entry name" value="Pectin_lyase_fold/virulence"/>
</dbReference>
<dbReference type="SUPFAM" id="SSF51126">
    <property type="entry name" value="Pectin lyase-like"/>
    <property type="match status" value="1"/>
</dbReference>
<reference evidence="6 7" key="1">
    <citation type="submission" date="2021-12" db="EMBL/GenBank/DDBJ databases">
        <title>Genome sequencing of bacteria with rrn-lacking chromosome and rrn-plasmid.</title>
        <authorList>
            <person name="Anda M."/>
            <person name="Iwasaki W."/>
        </authorList>
    </citation>
    <scope>NUCLEOTIDE SEQUENCE [LARGE SCALE GENOMIC DNA]</scope>
    <source>
        <strain evidence="6 7">NBRC 101262</strain>
        <plasmid evidence="6 7">pPP4</plasmid>
    </source>
</reference>
<evidence type="ECO:0000259" key="5">
    <source>
        <dbReference type="Pfam" id="PF12708"/>
    </source>
</evidence>
<gene>
    <name evidence="6" type="ORF">PEPS_41730</name>
</gene>
<keyword evidence="2 4" id="KW-0378">Hydrolase</keyword>
<dbReference type="Proteomes" id="UP001354989">
    <property type="component" value="Plasmid pPP4"/>
</dbReference>
<evidence type="ECO:0000256" key="3">
    <source>
        <dbReference type="ARBA" id="ARBA00023295"/>
    </source>
</evidence>
<dbReference type="EMBL" id="AP025296">
    <property type="protein sequence ID" value="BDD01893.1"/>
    <property type="molecule type" value="Genomic_DNA"/>
</dbReference>
<dbReference type="InterPro" id="IPR024535">
    <property type="entry name" value="RHGA/B-epi-like_pectate_lyase"/>
</dbReference>
<organism evidence="6 7">
    <name type="scientific">Persicobacter psychrovividus</name>
    <dbReference type="NCBI Taxonomy" id="387638"/>
    <lineage>
        <taxon>Bacteria</taxon>
        <taxon>Pseudomonadati</taxon>
        <taxon>Bacteroidota</taxon>
        <taxon>Cytophagia</taxon>
        <taxon>Cytophagales</taxon>
        <taxon>Persicobacteraceae</taxon>
        <taxon>Persicobacter</taxon>
    </lineage>
</organism>
<evidence type="ECO:0000313" key="7">
    <source>
        <dbReference type="Proteomes" id="UP001354989"/>
    </source>
</evidence>
<evidence type="ECO:0000313" key="6">
    <source>
        <dbReference type="EMBL" id="BDD01893.1"/>
    </source>
</evidence>
<dbReference type="InterPro" id="IPR012334">
    <property type="entry name" value="Pectin_lyas_fold"/>
</dbReference>
<dbReference type="InterPro" id="IPR000743">
    <property type="entry name" value="Glyco_hydro_28"/>
</dbReference>
<geneLocation type="plasmid" evidence="6 7">
    <name>pPP4</name>
</geneLocation>
<keyword evidence="7" id="KW-1185">Reference proteome</keyword>
<dbReference type="InterPro" id="IPR051801">
    <property type="entry name" value="GH28_Enzymes"/>
</dbReference>
<keyword evidence="3 4" id="KW-0326">Glycosidase</keyword>
<dbReference type="PANTHER" id="PTHR31339:SF9">
    <property type="entry name" value="PLASMIN AND FIBRONECTIN-BINDING PROTEIN A"/>
    <property type="match status" value="1"/>
</dbReference>
<proteinExistence type="inferred from homology"/>
<dbReference type="PANTHER" id="PTHR31339">
    <property type="entry name" value="PECTIN LYASE-RELATED"/>
    <property type="match status" value="1"/>
</dbReference>
<dbReference type="Gene3D" id="2.160.20.10">
    <property type="entry name" value="Single-stranded right-handed beta-helix, Pectin lyase-like"/>
    <property type="match status" value="1"/>
</dbReference>
<evidence type="ECO:0000256" key="1">
    <source>
        <dbReference type="ARBA" id="ARBA00008834"/>
    </source>
</evidence>
<evidence type="ECO:0000256" key="2">
    <source>
        <dbReference type="ARBA" id="ARBA00022801"/>
    </source>
</evidence>
<protein>
    <submittedName>
        <fullName evidence="6">Exo-poly-alpha-D-galacturonosidase</fullName>
    </submittedName>
</protein>
<dbReference type="Pfam" id="PF12708">
    <property type="entry name" value="Pect-lyase_RHGA_epim"/>
    <property type="match status" value="1"/>
</dbReference>
<accession>A0ABM7VLM2</accession>